<dbReference type="EMBL" id="LR215974">
    <property type="protein sequence ID" value="VFB04271.1"/>
    <property type="molecule type" value="Genomic_DNA"/>
</dbReference>
<evidence type="ECO:0000313" key="3">
    <source>
        <dbReference type="Proteomes" id="UP000290013"/>
    </source>
</evidence>
<accession>A0A4U8WD05</accession>
<evidence type="ECO:0000259" key="1">
    <source>
        <dbReference type="Pfam" id="PF20041"/>
    </source>
</evidence>
<gene>
    <name evidence="2" type="ORF">NCTC12078_02294</name>
</gene>
<dbReference type="AlphaFoldDB" id="A0A4U8WD05"/>
<dbReference type="KEGG" id="ctai:NCTC12078_02294"/>
<evidence type="ECO:0000313" key="2">
    <source>
        <dbReference type="EMBL" id="VFB04271.1"/>
    </source>
</evidence>
<name>A0A4U8WD05_9FLAO</name>
<dbReference type="Pfam" id="PF20041">
    <property type="entry name" value="DUF6443"/>
    <property type="match status" value="1"/>
</dbReference>
<reference evidence="2 3" key="1">
    <citation type="submission" date="2019-02" db="EMBL/GenBank/DDBJ databases">
        <authorList>
            <consortium name="Pathogen Informatics"/>
        </authorList>
    </citation>
    <scope>NUCLEOTIDE SEQUENCE [LARGE SCALE GENOMIC DNA]</scope>
    <source>
        <strain evidence="2 3">3012STDY6944375</strain>
    </source>
</reference>
<dbReference type="RefSeq" id="WP_130914566.1">
    <property type="nucleotide sequence ID" value="NZ_LR215974.1"/>
</dbReference>
<organism evidence="2 3">
    <name type="scientific">Chryseobacterium taihuense</name>
    <dbReference type="NCBI Taxonomy" id="1141221"/>
    <lineage>
        <taxon>Bacteria</taxon>
        <taxon>Pseudomonadati</taxon>
        <taxon>Bacteroidota</taxon>
        <taxon>Flavobacteriia</taxon>
        <taxon>Flavobacteriales</taxon>
        <taxon>Weeksellaceae</taxon>
        <taxon>Chryseobacterium group</taxon>
        <taxon>Chryseobacterium</taxon>
    </lineage>
</organism>
<feature type="domain" description="DUF6443" evidence="1">
    <location>
        <begin position="164"/>
        <end position="275"/>
    </location>
</feature>
<protein>
    <submittedName>
        <fullName evidence="2">RHS Repeat</fullName>
    </submittedName>
</protein>
<proteinExistence type="predicted"/>
<dbReference type="InterPro" id="IPR045619">
    <property type="entry name" value="DUF6443"/>
</dbReference>
<dbReference type="Proteomes" id="UP000290013">
    <property type="component" value="Chromosome"/>
</dbReference>
<dbReference type="Gene3D" id="2.180.10.10">
    <property type="entry name" value="RHS repeat-associated core"/>
    <property type="match status" value="1"/>
</dbReference>
<sequence length="1011" mass="114372">MKLKTNLLKRIYIILFAIICNQYNSQYSNHYQSYNWDTFVLTANGGGGSVNLSINNNILSLSFSAGFSQTFLKSGFVNNIMTGNLPNTELLIPSGHFFENKGYRFFIINNKIAIRHNSPVALSSFSGTLSVDLNSPIPISNADLNYFNNYVGENKIEINTYLTENELSGNYLSTVQYFDGLGRPKQVVNVKASPLGKDVVTHIEYDAFGRQVKDYLPVPQSNTLNGAIVPNPLANATQPGIYGSEKIYSEKILENSPLDRLLQQKQVGNAWNNKPVGFEYDANVAGEVIKYTTTTTWENGATKSTINYSGSYGAAQLYKNTVTDEDGNKTIEFKNGQGQTVLVRKMLNATEKADTYYVYNEYDQLAWVIPPLLSQMQTWGIAEQDALAYEYRYDGRNRLVEKKLPGKGLEYMVYDKADRLVATQDANLRSSARWLVTKYDKFGRVIYTGIMPLPGQTRGGLQTITNAHVITENTSTQGFMMSGMQVYYTNSLYSQIDTVLSVNYYDTYPSYSFNPAFPTTIQGQAVLTDNSTSNSISTKSMPVMSFVKNIEDDNWTKNYTWYDQKGRVIGTHSINHLGGYTKTESELDFAGVTKQAVTRHKRLNSDTEKVITENFTYDHQNRLLTHTHQVDNNPVEYLAQNDYNELSQLKTKKVGGKISGSGLQTIDYTYNIRGWMTGINDPNNLGGDLFGYKIKYNEVEGLQTPDTSDPSLQVLPRYNGNIAEVDWRIGNENDPLKRYGYVYDGLNRLSAGFYQNSMNASIREYYEKVTYDLNGNIKTMKRTAHRMGTTALLIDNLSYQYENANVSNRLQKINETVTTTLGYPYKATPTNIGYDVNGNMTSFVDKGISAIQYNFLNLPNQTIQNGRTTTNTYRADGVKLMKVFDYYGWDKTDYLDGFQYKNNWNETTMKLQFFPTSEGYYNDILGRYYYNYSDHLGNVRLSYSDTEGDGIVVGSTIKNCDNVPNGEPCMPGETIGDIDEVTNYYPFGMIHGNYYNSLFFVLTRIKQEKPQ</sequence>